<gene>
    <name evidence="2" type="ORF">EV681_3015</name>
</gene>
<keyword evidence="3" id="KW-1185">Reference proteome</keyword>
<dbReference type="Proteomes" id="UP000293398">
    <property type="component" value="Unassembled WGS sequence"/>
</dbReference>
<evidence type="ECO:0000313" key="2">
    <source>
        <dbReference type="EMBL" id="RZT94594.1"/>
    </source>
</evidence>
<dbReference type="OrthoDB" id="9840006at2"/>
<dbReference type="EMBL" id="SHKO01000002">
    <property type="protein sequence ID" value="RZT94594.1"/>
    <property type="molecule type" value="Genomic_DNA"/>
</dbReference>
<dbReference type="AlphaFoldDB" id="A0A4Q7VEM7"/>
<feature type="transmembrane region" description="Helical" evidence="1">
    <location>
        <begin position="44"/>
        <end position="69"/>
    </location>
</feature>
<dbReference type="RefSeq" id="WP_128392749.1">
    <property type="nucleotide sequence ID" value="NZ_SHKO01000002.1"/>
</dbReference>
<proteinExistence type="predicted"/>
<protein>
    <submittedName>
        <fullName evidence="2">Uncharacterized protein DUF3592</fullName>
    </submittedName>
</protein>
<name>A0A4Q7VEM7_9BURK</name>
<keyword evidence="1" id="KW-1133">Transmembrane helix</keyword>
<feature type="transmembrane region" description="Helical" evidence="1">
    <location>
        <begin position="12"/>
        <end position="38"/>
    </location>
</feature>
<evidence type="ECO:0000256" key="1">
    <source>
        <dbReference type="SAM" id="Phobius"/>
    </source>
</evidence>
<sequence length="157" mass="17575">MIKLTPRRQGLWELLFVGFCQLLPLIFGIPLLAMGLTYLYKGELVGSILILAGALLTLLVFFIGVLPQLRMDLRARRLMNTGDPAQGEIVHSEFSGTLINNLPQYRLQIRYVHPRTGQEHIARTLQVVDYSAALCLTPGTSVPLRVSRDQPDHIAIE</sequence>
<reference evidence="2 3" key="1">
    <citation type="submission" date="2019-02" db="EMBL/GenBank/DDBJ databases">
        <title>Genomic Encyclopedia of Type Strains, Phase IV (KMG-IV): sequencing the most valuable type-strain genomes for metagenomic binning, comparative biology and taxonomic classification.</title>
        <authorList>
            <person name="Goeker M."/>
        </authorList>
    </citation>
    <scope>NUCLEOTIDE SEQUENCE [LARGE SCALE GENOMIC DNA]</scope>
    <source>
        <strain evidence="2 3">DSM 23814</strain>
    </source>
</reference>
<evidence type="ECO:0000313" key="3">
    <source>
        <dbReference type="Proteomes" id="UP000293398"/>
    </source>
</evidence>
<keyword evidence="1" id="KW-0812">Transmembrane</keyword>
<accession>A0A4Q7VEM7</accession>
<keyword evidence="1" id="KW-0472">Membrane</keyword>
<organism evidence="2 3">
    <name type="scientific">Advenella incenata</name>
    <dbReference type="NCBI Taxonomy" id="267800"/>
    <lineage>
        <taxon>Bacteria</taxon>
        <taxon>Pseudomonadati</taxon>
        <taxon>Pseudomonadota</taxon>
        <taxon>Betaproteobacteria</taxon>
        <taxon>Burkholderiales</taxon>
        <taxon>Alcaligenaceae</taxon>
    </lineage>
</organism>
<comment type="caution">
    <text evidence="2">The sequence shown here is derived from an EMBL/GenBank/DDBJ whole genome shotgun (WGS) entry which is preliminary data.</text>
</comment>